<keyword evidence="2" id="KW-1185">Reference proteome</keyword>
<accession>A0ABP9AI28</accession>
<organism evidence="1 2">
    <name type="scientific">Olivibacter ginsenosidimutans</name>
    <dbReference type="NCBI Taxonomy" id="1176537"/>
    <lineage>
        <taxon>Bacteria</taxon>
        <taxon>Pseudomonadati</taxon>
        <taxon>Bacteroidota</taxon>
        <taxon>Sphingobacteriia</taxon>
        <taxon>Sphingobacteriales</taxon>
        <taxon>Sphingobacteriaceae</taxon>
        <taxon>Olivibacter</taxon>
    </lineage>
</organism>
<dbReference type="Proteomes" id="UP001501411">
    <property type="component" value="Unassembled WGS sequence"/>
</dbReference>
<comment type="caution">
    <text evidence="1">The sequence shown here is derived from an EMBL/GenBank/DDBJ whole genome shotgun (WGS) entry which is preliminary data.</text>
</comment>
<protein>
    <submittedName>
        <fullName evidence="1">Glycosyltransferase</fullName>
    </submittedName>
</protein>
<reference evidence="2" key="1">
    <citation type="journal article" date="2019" name="Int. J. Syst. Evol. Microbiol.">
        <title>The Global Catalogue of Microorganisms (GCM) 10K type strain sequencing project: providing services to taxonomists for standard genome sequencing and annotation.</title>
        <authorList>
            <consortium name="The Broad Institute Genomics Platform"/>
            <consortium name="The Broad Institute Genome Sequencing Center for Infectious Disease"/>
            <person name="Wu L."/>
            <person name="Ma J."/>
        </authorList>
    </citation>
    <scope>NUCLEOTIDE SEQUENCE [LARGE SCALE GENOMIC DNA]</scope>
    <source>
        <strain evidence="2">JCM 18200</strain>
    </source>
</reference>
<evidence type="ECO:0000313" key="2">
    <source>
        <dbReference type="Proteomes" id="UP001501411"/>
    </source>
</evidence>
<dbReference type="InterPro" id="IPR029044">
    <property type="entry name" value="Nucleotide-diphossugar_trans"/>
</dbReference>
<name>A0ABP9AI28_9SPHI</name>
<dbReference type="SUPFAM" id="SSF53448">
    <property type="entry name" value="Nucleotide-diphospho-sugar transferases"/>
    <property type="match status" value="1"/>
</dbReference>
<gene>
    <name evidence="1" type="ORF">GCM10023231_06140</name>
</gene>
<sequence>MVTDWGEYNEMLQSFLNKGFDRTRCEYLHIDNSTGNTIEAYKGINLFLRQSKGEFIIVCHQDVLLLQDDLVKLQQKICLLEKMDANWAVCGNAGALGPNNIVYHISYPDGAFANKGSFPHRVTALDENFLVIKNSALLSVSDDLEGFHLYAVDLCLHAELNGKMCYAIDFHLLHKSRGKVDQEYLNLRRKLIQKYNSFFRTRWIQTPTTVFHLSGNWLERLLLGNAISLFFARMYNGLKKRLKR</sequence>
<dbReference type="EMBL" id="BAABIQ010000003">
    <property type="protein sequence ID" value="GAA4781406.1"/>
    <property type="molecule type" value="Genomic_DNA"/>
</dbReference>
<proteinExistence type="predicted"/>
<evidence type="ECO:0000313" key="1">
    <source>
        <dbReference type="EMBL" id="GAA4781406.1"/>
    </source>
</evidence>
<dbReference type="Gene3D" id="3.90.550.10">
    <property type="entry name" value="Spore Coat Polysaccharide Biosynthesis Protein SpsA, Chain A"/>
    <property type="match status" value="1"/>
</dbReference>